<evidence type="ECO:0000256" key="4">
    <source>
        <dbReference type="ARBA" id="ARBA00023015"/>
    </source>
</evidence>
<dbReference type="PROSITE" id="PS50048">
    <property type="entry name" value="ZN2_CY6_FUNGAL_2"/>
    <property type="match status" value="1"/>
</dbReference>
<keyword evidence="6" id="KW-0804">Transcription</keyword>
<dbReference type="GO" id="GO:0000981">
    <property type="term" value="F:DNA-binding transcription factor activity, RNA polymerase II-specific"/>
    <property type="evidence" value="ECO:0007669"/>
    <property type="project" value="InterPro"/>
</dbReference>
<dbReference type="InterPro" id="IPR001138">
    <property type="entry name" value="Zn2Cys6_DnaBD"/>
</dbReference>
<keyword evidence="4" id="KW-0805">Transcription regulation</keyword>
<evidence type="ECO:0000313" key="12">
    <source>
        <dbReference type="EMBL" id="KUJ13796.1"/>
    </source>
</evidence>
<keyword evidence="5" id="KW-0238">DNA-binding</keyword>
<dbReference type="STRING" id="149040.A0A194X0R9"/>
<evidence type="ECO:0000256" key="8">
    <source>
        <dbReference type="ARBA" id="ARBA00038134"/>
    </source>
</evidence>
<feature type="non-terminal residue" evidence="12">
    <location>
        <position position="1"/>
    </location>
</feature>
<dbReference type="GeneID" id="28821852"/>
<dbReference type="CDD" id="cd00067">
    <property type="entry name" value="GAL4"/>
    <property type="match status" value="1"/>
</dbReference>
<keyword evidence="13" id="KW-1185">Reference proteome</keyword>
<dbReference type="KEGG" id="psco:LY89DRAFT_650813"/>
<evidence type="ECO:0000256" key="6">
    <source>
        <dbReference type="ARBA" id="ARBA00023163"/>
    </source>
</evidence>
<accession>A0A194X0R9</accession>
<dbReference type="AlphaFoldDB" id="A0A194X0R9"/>
<reference evidence="12 13" key="1">
    <citation type="submission" date="2015-10" db="EMBL/GenBank/DDBJ databases">
        <title>Full genome of DAOMC 229536 Phialocephala scopiformis, a fungal endophyte of spruce producing the potent anti-insectan compound rugulosin.</title>
        <authorList>
            <consortium name="DOE Joint Genome Institute"/>
            <person name="Walker A.K."/>
            <person name="Frasz S.L."/>
            <person name="Seifert K.A."/>
            <person name="Miller J.D."/>
            <person name="Mondo S.J."/>
            <person name="Labutti K."/>
            <person name="Lipzen A."/>
            <person name="Dockter R."/>
            <person name="Kennedy M."/>
            <person name="Grigoriev I.V."/>
            <person name="Spatafora J.W."/>
        </authorList>
    </citation>
    <scope>NUCLEOTIDE SEQUENCE [LARGE SCALE GENOMIC DNA]</scope>
    <source>
        <strain evidence="12 13">CBS 120377</strain>
    </source>
</reference>
<protein>
    <recommendedName>
        <fullName evidence="9">Transcriptional activator of proteases prtT</fullName>
    </recommendedName>
    <alternativeName>
        <fullName evidence="10">Zn(2)-C6 zinc finger-containing protein prtT</fullName>
    </alternativeName>
</protein>
<keyword evidence="3" id="KW-0862">Zinc</keyword>
<dbReference type="EMBL" id="KQ947421">
    <property type="protein sequence ID" value="KUJ13796.1"/>
    <property type="molecule type" value="Genomic_DNA"/>
</dbReference>
<evidence type="ECO:0000256" key="9">
    <source>
        <dbReference type="ARBA" id="ARBA00041135"/>
    </source>
</evidence>
<evidence type="ECO:0000256" key="10">
    <source>
        <dbReference type="ARBA" id="ARBA00042461"/>
    </source>
</evidence>
<dbReference type="PANTHER" id="PTHR31845:SF34">
    <property type="entry name" value="TRANSCRIPTIONAL ACTIVATOR OF PROTEASES PRTT"/>
    <property type="match status" value="1"/>
</dbReference>
<dbReference type="GO" id="GO:0005634">
    <property type="term" value="C:nucleus"/>
    <property type="evidence" value="ECO:0007669"/>
    <property type="project" value="UniProtKB-SubCell"/>
</dbReference>
<evidence type="ECO:0000256" key="1">
    <source>
        <dbReference type="ARBA" id="ARBA00004123"/>
    </source>
</evidence>
<evidence type="ECO:0000256" key="7">
    <source>
        <dbReference type="ARBA" id="ARBA00023242"/>
    </source>
</evidence>
<dbReference type="GO" id="GO:0008270">
    <property type="term" value="F:zinc ion binding"/>
    <property type="evidence" value="ECO:0007669"/>
    <property type="project" value="InterPro"/>
</dbReference>
<evidence type="ECO:0000313" key="13">
    <source>
        <dbReference type="Proteomes" id="UP000070700"/>
    </source>
</evidence>
<dbReference type="Proteomes" id="UP000070700">
    <property type="component" value="Unassembled WGS sequence"/>
</dbReference>
<dbReference type="InterPro" id="IPR051089">
    <property type="entry name" value="prtT"/>
</dbReference>
<dbReference type="CDD" id="cd12148">
    <property type="entry name" value="fungal_TF_MHR"/>
    <property type="match status" value="1"/>
</dbReference>
<dbReference type="PROSITE" id="PS00463">
    <property type="entry name" value="ZN2_CY6_FUNGAL_1"/>
    <property type="match status" value="1"/>
</dbReference>
<dbReference type="RefSeq" id="XP_018068151.1">
    <property type="nucleotide sequence ID" value="XM_018212126.1"/>
</dbReference>
<keyword evidence="2" id="KW-0479">Metal-binding</keyword>
<dbReference type="InParanoid" id="A0A194X0R9"/>
<dbReference type="Gene3D" id="4.10.240.10">
    <property type="entry name" value="Zn(2)-C6 fungal-type DNA-binding domain"/>
    <property type="match status" value="1"/>
</dbReference>
<dbReference type="GO" id="GO:0000976">
    <property type="term" value="F:transcription cis-regulatory region binding"/>
    <property type="evidence" value="ECO:0007669"/>
    <property type="project" value="TreeGrafter"/>
</dbReference>
<sequence>MPPERGRASKACNTCRKIKTRCYESNVAGKSCLRCERLQQPCSLEVLSFASAENVQGHPQSAEGSSSQDERIRRLEQTVSTLVERLGDGPGRWVPYPDVSSTSPVNPPPIHNLTPGTPSAAPVFLIRDVASQVGVQQQQSARAQTRGLVPVDIISQGVITVAEATVLIQLFQEHYGRWVAFSETVSPNALLSNIRESPLLLCACCLIAVRHMTWNSTAELAPRLFQEAKSLLSAAVLEVPQSLAFFQAAVILSMWSTTIGQTPLSIDSWILSGFALQHSLASDLFASMMSGSRLGSLAKTELDRRCIWNHLCLAHLHYCVGTRRKAILDREQVDKCREILATDQVTNFETRMVAEINLYWIIYESCAMNQVDLPGTQGLLHDWRQQWKFLFVEQPRSQFIQMGFHFAQLLVYDRALKSRSAAVRESLLSEMIRLSAAIIQLALDTTDVRTRHLSDHIYHMITFAAVTLCRLLHMYENQLAVAHNIVELDSLVLTLVTWLHSIGLPCHVAQTLGDVVAAFHKELRPNAHPSPYAQAQDDIELYFPELLGIETYADGNFDFNPDWEPYIQGPAT</sequence>
<dbReference type="PANTHER" id="PTHR31845">
    <property type="entry name" value="FINGER DOMAIN PROTEIN, PUTATIVE-RELATED"/>
    <property type="match status" value="1"/>
</dbReference>
<keyword evidence="7" id="KW-0539">Nucleus</keyword>
<feature type="domain" description="Zn(2)-C6 fungal-type" evidence="11">
    <location>
        <begin position="11"/>
        <end position="44"/>
    </location>
</feature>
<name>A0A194X0R9_MOLSC</name>
<dbReference type="OrthoDB" id="2595934at2759"/>
<proteinExistence type="inferred from homology"/>
<comment type="similarity">
    <text evidence="8">Belongs to the prtT family.</text>
</comment>
<evidence type="ECO:0000256" key="5">
    <source>
        <dbReference type="ARBA" id="ARBA00023125"/>
    </source>
</evidence>
<evidence type="ECO:0000259" key="11">
    <source>
        <dbReference type="PROSITE" id="PS50048"/>
    </source>
</evidence>
<comment type="subcellular location">
    <subcellularLocation>
        <location evidence="1">Nucleus</location>
    </subcellularLocation>
</comment>
<dbReference type="SMART" id="SM00066">
    <property type="entry name" value="GAL4"/>
    <property type="match status" value="1"/>
</dbReference>
<evidence type="ECO:0000256" key="3">
    <source>
        <dbReference type="ARBA" id="ARBA00022833"/>
    </source>
</evidence>
<dbReference type="InterPro" id="IPR036864">
    <property type="entry name" value="Zn2-C6_fun-type_DNA-bd_sf"/>
</dbReference>
<dbReference type="SUPFAM" id="SSF57701">
    <property type="entry name" value="Zn2/Cys6 DNA-binding domain"/>
    <property type="match status" value="1"/>
</dbReference>
<gene>
    <name evidence="12" type="ORF">LY89DRAFT_650813</name>
</gene>
<evidence type="ECO:0000256" key="2">
    <source>
        <dbReference type="ARBA" id="ARBA00022723"/>
    </source>
</evidence>
<organism evidence="12 13">
    <name type="scientific">Mollisia scopiformis</name>
    <name type="common">Conifer needle endophyte fungus</name>
    <name type="synonym">Phialocephala scopiformis</name>
    <dbReference type="NCBI Taxonomy" id="149040"/>
    <lineage>
        <taxon>Eukaryota</taxon>
        <taxon>Fungi</taxon>
        <taxon>Dikarya</taxon>
        <taxon>Ascomycota</taxon>
        <taxon>Pezizomycotina</taxon>
        <taxon>Leotiomycetes</taxon>
        <taxon>Helotiales</taxon>
        <taxon>Mollisiaceae</taxon>
        <taxon>Mollisia</taxon>
    </lineage>
</organism>